<dbReference type="InterPro" id="IPR002645">
    <property type="entry name" value="STAS_dom"/>
</dbReference>
<name>A0A810NBF9_9ACTN</name>
<dbReference type="Proteomes" id="UP000680866">
    <property type="component" value="Chromosome"/>
</dbReference>
<evidence type="ECO:0000259" key="2">
    <source>
        <dbReference type="PROSITE" id="PS50801"/>
    </source>
</evidence>
<dbReference type="RefSeq" id="WP_212818310.1">
    <property type="nucleotide sequence ID" value="NZ_AP023359.1"/>
</dbReference>
<evidence type="ECO:0000256" key="1">
    <source>
        <dbReference type="SAM" id="MobiDB-lite"/>
    </source>
</evidence>
<dbReference type="EMBL" id="AP023359">
    <property type="protein sequence ID" value="BCJ69168.1"/>
    <property type="molecule type" value="Genomic_DNA"/>
</dbReference>
<dbReference type="SUPFAM" id="SSF52091">
    <property type="entry name" value="SpoIIaa-like"/>
    <property type="match status" value="1"/>
</dbReference>
<dbReference type="InterPro" id="IPR058548">
    <property type="entry name" value="MlaB-like_STAS"/>
</dbReference>
<dbReference type="AlphaFoldDB" id="A0A810NBF9"/>
<evidence type="ECO:0000313" key="4">
    <source>
        <dbReference type="Proteomes" id="UP000680866"/>
    </source>
</evidence>
<dbReference type="KEGG" id="pry:Prubr_61890"/>
<proteinExistence type="predicted"/>
<dbReference type="Gene3D" id="3.30.750.24">
    <property type="entry name" value="STAS domain"/>
    <property type="match status" value="1"/>
</dbReference>
<dbReference type="PROSITE" id="PS50801">
    <property type="entry name" value="STAS"/>
    <property type="match status" value="1"/>
</dbReference>
<organism evidence="3 4">
    <name type="scientific">Polymorphospora rubra</name>
    <dbReference type="NCBI Taxonomy" id="338584"/>
    <lineage>
        <taxon>Bacteria</taxon>
        <taxon>Bacillati</taxon>
        <taxon>Actinomycetota</taxon>
        <taxon>Actinomycetes</taxon>
        <taxon>Micromonosporales</taxon>
        <taxon>Micromonosporaceae</taxon>
        <taxon>Polymorphospora</taxon>
    </lineage>
</organism>
<dbReference type="Pfam" id="PF13466">
    <property type="entry name" value="STAS_2"/>
    <property type="match status" value="1"/>
</dbReference>
<reference evidence="3" key="1">
    <citation type="submission" date="2020-08" db="EMBL/GenBank/DDBJ databases">
        <title>Whole genome shotgun sequence of Polymorphospora rubra NBRC 101157.</title>
        <authorList>
            <person name="Komaki H."/>
            <person name="Tamura T."/>
        </authorList>
    </citation>
    <scope>NUCLEOTIDE SEQUENCE</scope>
    <source>
        <strain evidence="3">NBRC 101157</strain>
    </source>
</reference>
<dbReference type="InterPro" id="IPR036513">
    <property type="entry name" value="STAS_dom_sf"/>
</dbReference>
<sequence length="123" mass="13070">MFNIQVGHPVADTCVVTLSGELDMTFTGRLREIVDGACPVPDVRWVVVDLHRVSMIDSSAIKELVDAHYAAAGRGQVLLVRNARGIVDRVLRVAGVSAALGMPPPSTGTVYPGQAHPAGRSER</sequence>
<evidence type="ECO:0000313" key="3">
    <source>
        <dbReference type="EMBL" id="BCJ69168.1"/>
    </source>
</evidence>
<gene>
    <name evidence="3" type="ORF">Prubr_61890</name>
</gene>
<protein>
    <recommendedName>
        <fullName evidence="2">STAS domain-containing protein</fullName>
    </recommendedName>
</protein>
<feature type="domain" description="STAS" evidence="2">
    <location>
        <begin position="15"/>
        <end position="96"/>
    </location>
</feature>
<keyword evidence="4" id="KW-1185">Reference proteome</keyword>
<feature type="region of interest" description="Disordered" evidence="1">
    <location>
        <begin position="102"/>
        <end position="123"/>
    </location>
</feature>
<accession>A0A810NBF9</accession>
<dbReference type="CDD" id="cd07043">
    <property type="entry name" value="STAS_anti-anti-sigma_factors"/>
    <property type="match status" value="1"/>
</dbReference>